<dbReference type="EC" id="2.7.7.7" evidence="14"/>
<dbReference type="InterPro" id="IPR019843">
    <property type="entry name" value="DNA_pol-X_BS"/>
</dbReference>
<evidence type="ECO:0000256" key="12">
    <source>
        <dbReference type="ARBA" id="ARBA00049244"/>
    </source>
</evidence>
<evidence type="ECO:0000313" key="17">
    <source>
        <dbReference type="EMBL" id="EGN94746.1"/>
    </source>
</evidence>
<dbReference type="PROSITE" id="PS00522">
    <property type="entry name" value="DNA_POLYMERASE_X"/>
    <property type="match status" value="1"/>
</dbReference>
<accession>F8QAF6</accession>
<dbReference type="InterPro" id="IPR043519">
    <property type="entry name" value="NT_sf"/>
</dbReference>
<dbReference type="HOGENOM" id="CLU_008698_2_1_1"/>
<proteinExistence type="inferred from homology"/>
<dbReference type="InterPro" id="IPR029398">
    <property type="entry name" value="PolB_thumb"/>
</dbReference>
<dbReference type="PANTHER" id="PTHR11276">
    <property type="entry name" value="DNA POLYMERASE TYPE-X FAMILY MEMBER"/>
    <property type="match status" value="1"/>
</dbReference>
<evidence type="ECO:0000256" key="10">
    <source>
        <dbReference type="ARBA" id="ARBA00023204"/>
    </source>
</evidence>
<dbReference type="GO" id="GO:0003887">
    <property type="term" value="F:DNA-directed DNA polymerase activity"/>
    <property type="evidence" value="ECO:0007669"/>
    <property type="project" value="UniProtKB-UniRule"/>
</dbReference>
<gene>
    <name evidence="17" type="ORF">SERLA73DRAFT_96118</name>
</gene>
<feature type="domain" description="BRCT" evidence="16">
    <location>
        <begin position="53"/>
        <end position="140"/>
    </location>
</feature>
<dbReference type="AlphaFoldDB" id="F8QAF6"/>
<dbReference type="InterPro" id="IPR027421">
    <property type="entry name" value="DNA_pol_lamdba_lyase_dom_sf"/>
</dbReference>
<evidence type="ECO:0000256" key="15">
    <source>
        <dbReference type="SAM" id="MobiDB-lite"/>
    </source>
</evidence>
<sequence length="685" mass="77108">MKSVGRSTCKASSTSVVKSKVIKQSKKKEKPPLMTPLEYAQKLQSKLDLPNVRKTNYLRGKRIFYVGGDMQYASTKTRGRMDYIVKHGGTLLPLYNPEEVTHIVTDANTRPTLRALGLKSLTGIPDHIPTVKWSWVISGLGRLAIETAVENEVAEEVQMDYEFLHAAFPDRIDAGRSWQRLTSGSEMGKQALKKLQVKGKHPDNGKGKDADQLVGAGAQIDNSDLSRISDFTQDLKSSHPQGPLEILPAPPLNISTSAKCNGSGNAEATTSTDRRPADDKKDPLAEFYPQAKAERDAAWRYEDSDIEDDCDEIFPPVENVRVKKGFTCDKKEVQRTECANQDIIHKLQELMELHKSKASDDDHWRVIGYAKCIRALRNYPRRIKSLNEARAIRGVGEKTALKIMEIIKTGDLRRIEYERTEDIEATTIFQGIYGVGMSCRQIALMWYANGCRTLDDIKARKGGIKVSSVQDIGIQFYDDINARMPRAEAQQIFTLVKQQALALDPRLFIEIMGSFRRGKADCGDIDILLTRPVDDGKTHSGKLNDFTRLLLNLLSSLHAADILTEDLSLPDDFSSLELSYRGLCHLPEEGSRRRRIDILCVPWERRGAALLYFTGDDIFNRAIRLKANVLGYSLNQRGLYHGVVRDPRDRRIKVCEGTIIASETEEEIFKILGVPWQEPHERVRG</sequence>
<dbReference type="InterPro" id="IPR036420">
    <property type="entry name" value="BRCT_dom_sf"/>
</dbReference>
<evidence type="ECO:0000256" key="1">
    <source>
        <dbReference type="ARBA" id="ARBA00001936"/>
    </source>
</evidence>
<keyword evidence="9" id="KW-0238">DNA-binding</keyword>
<dbReference type="Gene3D" id="1.10.150.20">
    <property type="entry name" value="5' to 3' exonuclease, C-terminal subdomain"/>
    <property type="match status" value="1"/>
</dbReference>
<keyword evidence="4 14" id="KW-0808">Transferase</keyword>
<keyword evidence="18" id="KW-1185">Reference proteome</keyword>
<evidence type="ECO:0000256" key="5">
    <source>
        <dbReference type="ARBA" id="ARBA00022695"/>
    </source>
</evidence>
<dbReference type="Gene3D" id="3.30.210.10">
    <property type="entry name" value="DNA polymerase, thumb domain"/>
    <property type="match status" value="1"/>
</dbReference>
<keyword evidence="10 14" id="KW-0234">DNA repair</keyword>
<evidence type="ECO:0000256" key="2">
    <source>
        <dbReference type="ARBA" id="ARBA00008323"/>
    </source>
</evidence>
<keyword evidence="11" id="KW-0456">Lyase</keyword>
<evidence type="ECO:0000256" key="8">
    <source>
        <dbReference type="ARBA" id="ARBA00022932"/>
    </source>
</evidence>
<dbReference type="SMART" id="SM00483">
    <property type="entry name" value="POLXc"/>
    <property type="match status" value="1"/>
</dbReference>
<dbReference type="PRINTS" id="PR00870">
    <property type="entry name" value="DNAPOLXBETA"/>
</dbReference>
<dbReference type="InterPro" id="IPR010996">
    <property type="entry name" value="HHH_MUS81"/>
</dbReference>
<comment type="subcellular location">
    <subcellularLocation>
        <location evidence="14">Nucleus</location>
    </subcellularLocation>
</comment>
<dbReference type="Pfam" id="PF10391">
    <property type="entry name" value="DNA_pol_lambd_f"/>
    <property type="match status" value="1"/>
</dbReference>
<dbReference type="PRINTS" id="PR00869">
    <property type="entry name" value="DNAPOLX"/>
</dbReference>
<evidence type="ECO:0000256" key="11">
    <source>
        <dbReference type="ARBA" id="ARBA00023239"/>
    </source>
</evidence>
<comment type="function">
    <text evidence="14">DNA polymerase that functions in several pathways of DNA repair. Involved in base excision repair (BER) responsible for repair of lesions that give rise to abasic (AP) sites in DNA. Also contributes to DNA double-strand break repair by non-homologous end joining and homologous recombination. Has both template-dependent and template-independent (terminal transferase) DNA polymerase activities. Has also a 5'-deoxyribose-5-phosphate lyase (dRP lyase) activity.</text>
</comment>
<keyword evidence="5 14" id="KW-0548">Nucleotidyltransferase</keyword>
<evidence type="ECO:0000256" key="3">
    <source>
        <dbReference type="ARBA" id="ARBA00022634"/>
    </source>
</evidence>
<dbReference type="InterPro" id="IPR001357">
    <property type="entry name" value="BRCT_dom"/>
</dbReference>
<dbReference type="PANTHER" id="PTHR11276:SF28">
    <property type="entry name" value="DNA POLYMERASE LAMBDA"/>
    <property type="match status" value="1"/>
</dbReference>
<dbReference type="GO" id="GO:0016829">
    <property type="term" value="F:lyase activity"/>
    <property type="evidence" value="ECO:0007669"/>
    <property type="project" value="UniProtKB-KW"/>
</dbReference>
<dbReference type="Pfam" id="PF14791">
    <property type="entry name" value="DNA_pol_B_thumb"/>
    <property type="match status" value="1"/>
</dbReference>
<evidence type="ECO:0000256" key="14">
    <source>
        <dbReference type="RuleBase" id="RU366014"/>
    </source>
</evidence>
<evidence type="ECO:0000259" key="16">
    <source>
        <dbReference type="PROSITE" id="PS50172"/>
    </source>
</evidence>
<dbReference type="PROSITE" id="PS50172">
    <property type="entry name" value="BRCT"/>
    <property type="match status" value="1"/>
</dbReference>
<dbReference type="Proteomes" id="UP000008063">
    <property type="component" value="Unassembled WGS sequence"/>
</dbReference>
<dbReference type="InterPro" id="IPR037160">
    <property type="entry name" value="DNA_Pol_thumb_sf"/>
</dbReference>
<evidence type="ECO:0000256" key="6">
    <source>
        <dbReference type="ARBA" id="ARBA00022705"/>
    </source>
</evidence>
<dbReference type="InterPro" id="IPR028207">
    <property type="entry name" value="DNA_pol_B_palm_palm"/>
</dbReference>
<reference evidence="18" key="1">
    <citation type="journal article" date="2011" name="Science">
        <title>The plant cell wall-decomposing machinery underlies the functional diversity of forest fungi.</title>
        <authorList>
            <person name="Eastwood D.C."/>
            <person name="Floudas D."/>
            <person name="Binder M."/>
            <person name="Majcherczyk A."/>
            <person name="Schneider P."/>
            <person name="Aerts A."/>
            <person name="Asiegbu F.O."/>
            <person name="Baker S.E."/>
            <person name="Barry K."/>
            <person name="Bendiksby M."/>
            <person name="Blumentritt M."/>
            <person name="Coutinho P.M."/>
            <person name="Cullen D."/>
            <person name="de Vries R.P."/>
            <person name="Gathman A."/>
            <person name="Goodell B."/>
            <person name="Henrissat B."/>
            <person name="Ihrmark K."/>
            <person name="Kauserud H."/>
            <person name="Kohler A."/>
            <person name="LaButti K."/>
            <person name="Lapidus A."/>
            <person name="Lavin J.L."/>
            <person name="Lee Y.-H."/>
            <person name="Lindquist E."/>
            <person name="Lilly W."/>
            <person name="Lucas S."/>
            <person name="Morin E."/>
            <person name="Murat C."/>
            <person name="Oguiza J.A."/>
            <person name="Park J."/>
            <person name="Pisabarro A.G."/>
            <person name="Riley R."/>
            <person name="Rosling A."/>
            <person name="Salamov A."/>
            <person name="Schmidt O."/>
            <person name="Schmutz J."/>
            <person name="Skrede I."/>
            <person name="Stenlid J."/>
            <person name="Wiebenga A."/>
            <person name="Xie X."/>
            <person name="Kuees U."/>
            <person name="Hibbett D.S."/>
            <person name="Hoffmeister D."/>
            <person name="Hoegberg N."/>
            <person name="Martin F."/>
            <person name="Grigoriev I.V."/>
            <person name="Watkinson S.C."/>
        </authorList>
    </citation>
    <scope>NUCLEOTIDE SEQUENCE [LARGE SCALE GENOMIC DNA]</scope>
    <source>
        <strain evidence="18">strain S7.3</strain>
    </source>
</reference>
<dbReference type="InterPro" id="IPR022312">
    <property type="entry name" value="DNA_pol_X"/>
</dbReference>
<dbReference type="Pfam" id="PF14716">
    <property type="entry name" value="HHH_8"/>
    <property type="match status" value="1"/>
</dbReference>
<organism evidence="18">
    <name type="scientific">Serpula lacrymans var. lacrymans (strain S7.3)</name>
    <name type="common">Dry rot fungus</name>
    <dbReference type="NCBI Taxonomy" id="936435"/>
    <lineage>
        <taxon>Eukaryota</taxon>
        <taxon>Fungi</taxon>
        <taxon>Dikarya</taxon>
        <taxon>Basidiomycota</taxon>
        <taxon>Agaricomycotina</taxon>
        <taxon>Agaricomycetes</taxon>
        <taxon>Agaricomycetidae</taxon>
        <taxon>Boletales</taxon>
        <taxon>Coniophorineae</taxon>
        <taxon>Serpulaceae</taxon>
        <taxon>Serpula</taxon>
    </lineage>
</organism>
<dbReference type="InterPro" id="IPR002054">
    <property type="entry name" value="DNA-dir_DNA_pol_X"/>
</dbReference>
<dbReference type="Pfam" id="PF14792">
    <property type="entry name" value="DNA_pol_B_palm"/>
    <property type="match status" value="1"/>
</dbReference>
<dbReference type="GO" id="GO:0005634">
    <property type="term" value="C:nucleus"/>
    <property type="evidence" value="ECO:0007669"/>
    <property type="project" value="UniProtKB-SubCell"/>
</dbReference>
<dbReference type="GO" id="GO:0006260">
    <property type="term" value="P:DNA replication"/>
    <property type="evidence" value="ECO:0007669"/>
    <property type="project" value="UniProtKB-KW"/>
</dbReference>
<evidence type="ECO:0000256" key="13">
    <source>
        <dbReference type="PIRSR" id="PIRSR622312-50"/>
    </source>
</evidence>
<dbReference type="CDD" id="cd00027">
    <property type="entry name" value="BRCT"/>
    <property type="match status" value="1"/>
</dbReference>
<keyword evidence="6" id="KW-0235">DNA replication</keyword>
<dbReference type="FunFam" id="1.10.150.110:FF:000005">
    <property type="entry name" value="DNA polymerase POL4"/>
    <property type="match status" value="1"/>
</dbReference>
<dbReference type="SUPFAM" id="SSF47802">
    <property type="entry name" value="DNA polymerase beta, N-terminal domain-like"/>
    <property type="match status" value="1"/>
</dbReference>
<dbReference type="GO" id="GO:0006303">
    <property type="term" value="P:double-strand break repair via nonhomologous end joining"/>
    <property type="evidence" value="ECO:0007669"/>
    <property type="project" value="TreeGrafter"/>
</dbReference>
<dbReference type="STRING" id="936435.F8QAF6"/>
<dbReference type="SUPFAM" id="SSF81585">
    <property type="entry name" value="PsbU/PolX domain-like"/>
    <property type="match status" value="1"/>
</dbReference>
<keyword evidence="8 14" id="KW-0239">DNA-directed DNA polymerase</keyword>
<dbReference type="InParanoid" id="F8QAF6"/>
<keyword evidence="7 14" id="KW-0227">DNA damage</keyword>
<comment type="cofactor">
    <cofactor evidence="1">
        <name>Mn(2+)</name>
        <dbReference type="ChEBI" id="CHEBI:29035"/>
    </cofactor>
</comment>
<dbReference type="InterPro" id="IPR002008">
    <property type="entry name" value="DNA_pol_X_beta-like"/>
</dbReference>
<dbReference type="EMBL" id="GL945487">
    <property type="protein sequence ID" value="EGN94746.1"/>
    <property type="molecule type" value="Genomic_DNA"/>
</dbReference>
<name>F8QAF6_SERL3</name>
<protein>
    <recommendedName>
        <fullName evidence="14">DNA polymerase</fullName>
        <ecNumber evidence="14">2.7.7.7</ecNumber>
    </recommendedName>
</protein>
<comment type="similarity">
    <text evidence="2 14">Belongs to the DNA polymerase type-X family.</text>
</comment>
<dbReference type="OMA" id="WRVFSYG"/>
<dbReference type="SUPFAM" id="SSF81301">
    <property type="entry name" value="Nucleotidyltransferase"/>
    <property type="match status" value="1"/>
</dbReference>
<dbReference type="eggNOG" id="KOG2534">
    <property type="taxonomic scope" value="Eukaryota"/>
</dbReference>
<keyword evidence="3" id="KW-0237">DNA synthesis</keyword>
<evidence type="ECO:0000256" key="4">
    <source>
        <dbReference type="ARBA" id="ARBA00022679"/>
    </source>
</evidence>
<feature type="compositionally biased region" description="Basic and acidic residues" evidence="15">
    <location>
        <begin position="272"/>
        <end position="283"/>
    </location>
</feature>
<dbReference type="OrthoDB" id="205514at2759"/>
<dbReference type="InterPro" id="IPR018944">
    <property type="entry name" value="DNA_pol_lambd_fingers_domain"/>
</dbReference>
<dbReference type="CDD" id="cd00141">
    <property type="entry name" value="NT_POLXc"/>
    <property type="match status" value="1"/>
</dbReference>
<dbReference type="Gene3D" id="3.30.460.10">
    <property type="entry name" value="Beta Polymerase, domain 2"/>
    <property type="match status" value="1"/>
</dbReference>
<dbReference type="Gene3D" id="3.40.50.10190">
    <property type="entry name" value="BRCT domain"/>
    <property type="match status" value="1"/>
</dbReference>
<feature type="compositionally biased region" description="Polar residues" evidence="15">
    <location>
        <begin position="254"/>
        <end position="271"/>
    </location>
</feature>
<dbReference type="Gene3D" id="1.10.150.110">
    <property type="entry name" value="DNA polymerase beta, N-terminal domain-like"/>
    <property type="match status" value="1"/>
</dbReference>
<evidence type="ECO:0000313" key="18">
    <source>
        <dbReference type="Proteomes" id="UP000008063"/>
    </source>
</evidence>
<feature type="active site" description="Nucleophile; Schiff-base intermediate with DNA; for 5'-dRP lyase activity" evidence="13">
    <location>
        <position position="402"/>
    </location>
</feature>
<feature type="region of interest" description="Disordered" evidence="15">
    <location>
        <begin position="254"/>
        <end position="283"/>
    </location>
</feature>
<evidence type="ECO:0000256" key="7">
    <source>
        <dbReference type="ARBA" id="ARBA00022763"/>
    </source>
</evidence>
<dbReference type="GO" id="GO:0003677">
    <property type="term" value="F:DNA binding"/>
    <property type="evidence" value="ECO:0007669"/>
    <property type="project" value="UniProtKB-UniRule"/>
</dbReference>
<evidence type="ECO:0000256" key="9">
    <source>
        <dbReference type="ARBA" id="ARBA00023125"/>
    </source>
</evidence>
<keyword evidence="14" id="KW-0539">Nucleus</keyword>
<comment type="catalytic activity">
    <reaction evidence="12 14">
        <text>DNA(n) + a 2'-deoxyribonucleoside 5'-triphosphate = DNA(n+1) + diphosphate</text>
        <dbReference type="Rhea" id="RHEA:22508"/>
        <dbReference type="Rhea" id="RHEA-COMP:17339"/>
        <dbReference type="Rhea" id="RHEA-COMP:17340"/>
        <dbReference type="ChEBI" id="CHEBI:33019"/>
        <dbReference type="ChEBI" id="CHEBI:61560"/>
        <dbReference type="ChEBI" id="CHEBI:173112"/>
        <dbReference type="EC" id="2.7.7.7"/>
    </reaction>
</comment>
<dbReference type="GO" id="GO:0046872">
    <property type="term" value="F:metal ion binding"/>
    <property type="evidence" value="ECO:0007669"/>
    <property type="project" value="UniProtKB-UniRule"/>
</dbReference>